<dbReference type="AlphaFoldDB" id="A0A8S2IU94"/>
<dbReference type="Proteomes" id="UP000682733">
    <property type="component" value="Unassembled WGS sequence"/>
</dbReference>
<sequence length="532" mass="59350">MCSIMQVSSHELNNLLKNEVQSSNDQSPQLQQQQQQQQQQTNQHHRLQLLAQAVEKIENDCSKTQKSIINGGINKKDETKKLSKNYHQKLTLGDIPTETKKMSSSPTSHNQVQQHVAAQLAALYTAATSASNGNEMTQTQQDVFLKLIAQQNAQATAVAAVIAAAAALQQKQKYEPTNHQALSPPSTSASSPSPPNPNNQIDSPLDFSSRRTNSLDDDDNMSAEDGDNEGSEISSEYHQDPLPVAANNSPSPPVLETGGSMYDKLLLSNMIKTVSTPPTTPTSSTSTASVSNSTAFPFMMTNKNGKPTRPFKAYPRDPLMLPLGYCSPLLQTSEHTNNVLNMLAQAQQMQQQQQQQQQMPASTTPNDLKSLTPTQNHRQYRKRLQQTHDRFQQRLNVTQLKNLVVDHQQQPSQPPSSPTQLPPKKRHRSHALTIDDNNNTNNISCNNDHLINTFQSQSSQDSDQNAIKDEAYWERRRKNNEAAKRSRDARRAKEDEIAIRAALLEQENLKLRVEVAQLKQETAKLKCLLYNS</sequence>
<dbReference type="GO" id="GO:0000981">
    <property type="term" value="F:DNA-binding transcription factor activity, RNA polymerase II-specific"/>
    <property type="evidence" value="ECO:0007669"/>
    <property type="project" value="TreeGrafter"/>
</dbReference>
<evidence type="ECO:0000313" key="9">
    <source>
        <dbReference type="EMBL" id="CAF1005330.1"/>
    </source>
</evidence>
<keyword evidence="6" id="KW-0539">Nucleus</keyword>
<feature type="region of interest" description="Disordered" evidence="7">
    <location>
        <begin position="20"/>
        <end position="44"/>
    </location>
</feature>
<feature type="compositionally biased region" description="Polar residues" evidence="7">
    <location>
        <begin position="360"/>
        <end position="377"/>
    </location>
</feature>
<dbReference type="InterPro" id="IPR046347">
    <property type="entry name" value="bZIP_sf"/>
</dbReference>
<evidence type="ECO:0000259" key="8">
    <source>
        <dbReference type="PROSITE" id="PS50217"/>
    </source>
</evidence>
<dbReference type="EMBL" id="CAJNOK010006491">
    <property type="protein sequence ID" value="CAF1005330.1"/>
    <property type="molecule type" value="Genomic_DNA"/>
</dbReference>
<dbReference type="InterPro" id="IPR040223">
    <property type="entry name" value="PAR_bZIP"/>
</dbReference>
<feature type="compositionally biased region" description="Pro residues" evidence="7">
    <location>
        <begin position="412"/>
        <end position="421"/>
    </location>
</feature>
<evidence type="ECO:0000313" key="10">
    <source>
        <dbReference type="EMBL" id="CAF3774498.1"/>
    </source>
</evidence>
<dbReference type="SUPFAM" id="SSF57959">
    <property type="entry name" value="Leucine zipper domain"/>
    <property type="match status" value="1"/>
</dbReference>
<comment type="caution">
    <text evidence="10">The sequence shown here is derived from an EMBL/GenBank/DDBJ whole genome shotgun (WGS) entry which is preliminary data.</text>
</comment>
<dbReference type="PROSITE" id="PS50217">
    <property type="entry name" value="BZIP"/>
    <property type="match status" value="1"/>
</dbReference>
<evidence type="ECO:0000256" key="3">
    <source>
        <dbReference type="ARBA" id="ARBA00023015"/>
    </source>
</evidence>
<dbReference type="EMBL" id="CAJOBA010006499">
    <property type="protein sequence ID" value="CAF3774498.1"/>
    <property type="molecule type" value="Genomic_DNA"/>
</dbReference>
<feature type="region of interest" description="Disordered" evidence="7">
    <location>
        <begin position="175"/>
        <end position="235"/>
    </location>
</feature>
<dbReference type="SMART" id="SM00338">
    <property type="entry name" value="BRLZ"/>
    <property type="match status" value="1"/>
</dbReference>
<organism evidence="10 11">
    <name type="scientific">Didymodactylos carnosus</name>
    <dbReference type="NCBI Taxonomy" id="1234261"/>
    <lineage>
        <taxon>Eukaryota</taxon>
        <taxon>Metazoa</taxon>
        <taxon>Spiralia</taxon>
        <taxon>Gnathifera</taxon>
        <taxon>Rotifera</taxon>
        <taxon>Eurotatoria</taxon>
        <taxon>Bdelloidea</taxon>
        <taxon>Philodinida</taxon>
        <taxon>Philodinidae</taxon>
        <taxon>Didymodactylos</taxon>
    </lineage>
</organism>
<dbReference type="GO" id="GO:0005634">
    <property type="term" value="C:nucleus"/>
    <property type="evidence" value="ECO:0007669"/>
    <property type="project" value="UniProtKB-SubCell"/>
</dbReference>
<evidence type="ECO:0000256" key="5">
    <source>
        <dbReference type="ARBA" id="ARBA00023163"/>
    </source>
</evidence>
<reference evidence="10" key="1">
    <citation type="submission" date="2021-02" db="EMBL/GenBank/DDBJ databases">
        <authorList>
            <person name="Nowell W R."/>
        </authorList>
    </citation>
    <scope>NUCLEOTIDE SEQUENCE</scope>
</reference>
<protein>
    <recommendedName>
        <fullName evidence="8">BZIP domain-containing protein</fullName>
    </recommendedName>
</protein>
<feature type="compositionally biased region" description="Low complexity" evidence="7">
    <location>
        <begin position="21"/>
        <end position="42"/>
    </location>
</feature>
<keyword evidence="4" id="KW-0238">DNA-binding</keyword>
<dbReference type="PANTHER" id="PTHR11988:SF56">
    <property type="entry name" value="TRANSCRIPTION FACTOR CES-2"/>
    <property type="match status" value="1"/>
</dbReference>
<evidence type="ECO:0000256" key="6">
    <source>
        <dbReference type="ARBA" id="ARBA00023242"/>
    </source>
</evidence>
<dbReference type="PANTHER" id="PTHR11988">
    <property type="entry name" value="THYROTROPH EMBRYONIC FACTOR RELATED"/>
    <property type="match status" value="1"/>
</dbReference>
<dbReference type="Gene3D" id="1.20.5.170">
    <property type="match status" value="1"/>
</dbReference>
<keyword evidence="5" id="KW-0804">Transcription</keyword>
<comment type="subcellular location">
    <subcellularLocation>
        <location evidence="1">Nucleus</location>
    </subcellularLocation>
</comment>
<dbReference type="Pfam" id="PF07716">
    <property type="entry name" value="bZIP_2"/>
    <property type="match status" value="1"/>
</dbReference>
<feature type="region of interest" description="Disordered" evidence="7">
    <location>
        <begin position="350"/>
        <end position="381"/>
    </location>
</feature>
<feature type="compositionally biased region" description="Acidic residues" evidence="7">
    <location>
        <begin position="215"/>
        <end position="230"/>
    </location>
</feature>
<evidence type="ECO:0000256" key="7">
    <source>
        <dbReference type="SAM" id="MobiDB-lite"/>
    </source>
</evidence>
<evidence type="ECO:0000313" key="11">
    <source>
        <dbReference type="Proteomes" id="UP000682733"/>
    </source>
</evidence>
<feature type="compositionally biased region" description="Low complexity" evidence="7">
    <location>
        <begin position="350"/>
        <end position="359"/>
    </location>
</feature>
<evidence type="ECO:0000256" key="1">
    <source>
        <dbReference type="ARBA" id="ARBA00004123"/>
    </source>
</evidence>
<name>A0A8S2IU94_9BILA</name>
<evidence type="ECO:0000256" key="2">
    <source>
        <dbReference type="ARBA" id="ARBA00006079"/>
    </source>
</evidence>
<evidence type="ECO:0000256" key="4">
    <source>
        <dbReference type="ARBA" id="ARBA00023125"/>
    </source>
</evidence>
<gene>
    <name evidence="9" type="ORF">OVA965_LOCUS14768</name>
    <name evidence="10" type="ORF">TMI583_LOCUS14772</name>
</gene>
<dbReference type="Proteomes" id="UP000677228">
    <property type="component" value="Unassembled WGS sequence"/>
</dbReference>
<keyword evidence="3" id="KW-0805">Transcription regulation</keyword>
<dbReference type="InterPro" id="IPR004827">
    <property type="entry name" value="bZIP"/>
</dbReference>
<dbReference type="GO" id="GO:0000978">
    <property type="term" value="F:RNA polymerase II cis-regulatory region sequence-specific DNA binding"/>
    <property type="evidence" value="ECO:0007669"/>
    <property type="project" value="TreeGrafter"/>
</dbReference>
<comment type="similarity">
    <text evidence="2">Belongs to the bZIP family. NFIL3 subfamily.</text>
</comment>
<proteinExistence type="inferred from homology"/>
<feature type="domain" description="BZIP" evidence="8">
    <location>
        <begin position="469"/>
        <end position="526"/>
    </location>
</feature>
<dbReference type="FunFam" id="1.20.5.170:FF:000025">
    <property type="entry name" value="nuclear factor interleukin-3-regulated protein-like"/>
    <property type="match status" value="1"/>
</dbReference>
<dbReference type="CDD" id="cd14695">
    <property type="entry name" value="bZIP_HLF"/>
    <property type="match status" value="1"/>
</dbReference>
<feature type="region of interest" description="Disordered" evidence="7">
    <location>
        <begin position="406"/>
        <end position="428"/>
    </location>
</feature>
<feature type="region of interest" description="Disordered" evidence="7">
    <location>
        <begin position="240"/>
        <end position="259"/>
    </location>
</feature>
<accession>A0A8S2IU94</accession>